<name>A0A0F9PAH7_9ZZZZ</name>
<accession>A0A0F9PAH7</accession>
<sequence>MDLFDSFKWPISLRGFSYFRSTEDALSYASIIFYNHKQFKDLENNLKKIMSVFNDMRPVTEDNMDEILSICWQIGFYRECLAEAKLLQNKNRPTNRFRGYPIK</sequence>
<organism evidence="1">
    <name type="scientific">marine sediment metagenome</name>
    <dbReference type="NCBI Taxonomy" id="412755"/>
    <lineage>
        <taxon>unclassified sequences</taxon>
        <taxon>metagenomes</taxon>
        <taxon>ecological metagenomes</taxon>
    </lineage>
</organism>
<gene>
    <name evidence="1" type="ORF">LCGC14_0867620</name>
</gene>
<comment type="caution">
    <text evidence="1">The sequence shown here is derived from an EMBL/GenBank/DDBJ whole genome shotgun (WGS) entry which is preliminary data.</text>
</comment>
<evidence type="ECO:0000313" key="1">
    <source>
        <dbReference type="EMBL" id="KKN27144.1"/>
    </source>
</evidence>
<proteinExistence type="predicted"/>
<dbReference type="EMBL" id="LAZR01002664">
    <property type="protein sequence ID" value="KKN27144.1"/>
    <property type="molecule type" value="Genomic_DNA"/>
</dbReference>
<reference evidence="1" key="1">
    <citation type="journal article" date="2015" name="Nature">
        <title>Complex archaea that bridge the gap between prokaryotes and eukaryotes.</title>
        <authorList>
            <person name="Spang A."/>
            <person name="Saw J.H."/>
            <person name="Jorgensen S.L."/>
            <person name="Zaremba-Niedzwiedzka K."/>
            <person name="Martijn J."/>
            <person name="Lind A.E."/>
            <person name="van Eijk R."/>
            <person name="Schleper C."/>
            <person name="Guy L."/>
            <person name="Ettema T.J."/>
        </authorList>
    </citation>
    <scope>NUCLEOTIDE SEQUENCE</scope>
</reference>
<dbReference type="AlphaFoldDB" id="A0A0F9PAH7"/>
<protein>
    <submittedName>
        <fullName evidence="1">Uncharacterized protein</fullName>
    </submittedName>
</protein>